<comment type="caution">
    <text evidence="2">The sequence shown here is derived from an EMBL/GenBank/DDBJ whole genome shotgun (WGS) entry which is preliminary data.</text>
</comment>
<dbReference type="Proteomes" id="UP000316612">
    <property type="component" value="Unassembled WGS sequence"/>
</dbReference>
<organism evidence="2 3">
    <name type="scientific">Glutamicibacter uratoxydans</name>
    <name type="common">Arthrobacter uratoxydans</name>
    <dbReference type="NCBI Taxonomy" id="43667"/>
    <lineage>
        <taxon>Bacteria</taxon>
        <taxon>Bacillati</taxon>
        <taxon>Actinomycetota</taxon>
        <taxon>Actinomycetes</taxon>
        <taxon>Micrococcales</taxon>
        <taxon>Micrococcaceae</taxon>
        <taxon>Glutamicibacter</taxon>
    </lineage>
</organism>
<evidence type="ECO:0000256" key="1">
    <source>
        <dbReference type="SAM" id="MobiDB-lite"/>
    </source>
</evidence>
<dbReference type="AlphaFoldDB" id="A0A4Y4DR34"/>
<keyword evidence="3" id="KW-1185">Reference proteome</keyword>
<gene>
    <name evidence="2" type="ORF">AUR04nite_33340</name>
</gene>
<proteinExistence type="predicted"/>
<sequence length="95" mass="10426">MFNQGLSGHLDQGLGHSGTEPGSHACRNKNYRCSMLFRFAHASQLIAGLAAQRLNSKPRMRCHALRGLNKKYEDLGGSQNLIQQALSLSFIKTLG</sequence>
<dbReference type="EMBL" id="BJNY01000027">
    <property type="protein sequence ID" value="GED07802.1"/>
    <property type="molecule type" value="Genomic_DNA"/>
</dbReference>
<accession>A0A4Y4DR34</accession>
<reference evidence="2 3" key="1">
    <citation type="submission" date="2019-06" db="EMBL/GenBank/DDBJ databases">
        <title>Whole genome shotgun sequence of Glutamicibacter uratoxydans NBRC 15515.</title>
        <authorList>
            <person name="Hosoyama A."/>
            <person name="Uohara A."/>
            <person name="Ohji S."/>
            <person name="Ichikawa N."/>
        </authorList>
    </citation>
    <scope>NUCLEOTIDE SEQUENCE [LARGE SCALE GENOMIC DNA]</scope>
    <source>
        <strain evidence="2 3">NBRC 15515</strain>
    </source>
</reference>
<protein>
    <submittedName>
        <fullName evidence="2">Uncharacterized protein</fullName>
    </submittedName>
</protein>
<evidence type="ECO:0000313" key="3">
    <source>
        <dbReference type="Proteomes" id="UP000316612"/>
    </source>
</evidence>
<name>A0A4Y4DR34_GLUUR</name>
<feature type="region of interest" description="Disordered" evidence="1">
    <location>
        <begin position="1"/>
        <end position="21"/>
    </location>
</feature>
<evidence type="ECO:0000313" key="2">
    <source>
        <dbReference type="EMBL" id="GED07802.1"/>
    </source>
</evidence>